<evidence type="ECO:0000256" key="2">
    <source>
        <dbReference type="ARBA" id="ARBA00022723"/>
    </source>
</evidence>
<organism evidence="8 9">
    <name type="scientific">Pedobacter helvus</name>
    <dbReference type="NCBI Taxonomy" id="2563444"/>
    <lineage>
        <taxon>Bacteria</taxon>
        <taxon>Pseudomonadati</taxon>
        <taxon>Bacteroidota</taxon>
        <taxon>Sphingobacteriia</taxon>
        <taxon>Sphingobacteriales</taxon>
        <taxon>Sphingobacteriaceae</taxon>
        <taxon>Pedobacter</taxon>
    </lineage>
</organism>
<name>A0ABW9JEP0_9SPHI</name>
<dbReference type="Gene3D" id="3.30.2010.10">
    <property type="entry name" value="Metalloproteases ('zincins'), catalytic domain"/>
    <property type="match status" value="1"/>
</dbReference>
<dbReference type="RefSeq" id="WP_138727789.1">
    <property type="nucleotide sequence ID" value="NZ_SRMP02000001.1"/>
</dbReference>
<accession>A0ABW9JEP0</accession>
<comment type="cofactor">
    <cofactor evidence="6">
        <name>Zn(2+)</name>
        <dbReference type="ChEBI" id="CHEBI:29105"/>
    </cofactor>
    <text evidence="6">Binds 1 zinc ion per subunit.</text>
</comment>
<dbReference type="GO" id="GO:0008237">
    <property type="term" value="F:metallopeptidase activity"/>
    <property type="evidence" value="ECO:0007669"/>
    <property type="project" value="UniProtKB-KW"/>
</dbReference>
<feature type="domain" description="Peptidase M48" evidence="7">
    <location>
        <begin position="59"/>
        <end position="135"/>
    </location>
</feature>
<keyword evidence="2" id="KW-0479">Metal-binding</keyword>
<evidence type="ECO:0000256" key="4">
    <source>
        <dbReference type="ARBA" id="ARBA00022833"/>
    </source>
</evidence>
<evidence type="ECO:0000256" key="6">
    <source>
        <dbReference type="RuleBase" id="RU003983"/>
    </source>
</evidence>
<keyword evidence="4 6" id="KW-0862">Zinc</keyword>
<dbReference type="InterPro" id="IPR001915">
    <property type="entry name" value="Peptidase_M48"/>
</dbReference>
<evidence type="ECO:0000313" key="8">
    <source>
        <dbReference type="EMBL" id="MFN0290201.1"/>
    </source>
</evidence>
<evidence type="ECO:0000256" key="3">
    <source>
        <dbReference type="ARBA" id="ARBA00022801"/>
    </source>
</evidence>
<evidence type="ECO:0000256" key="1">
    <source>
        <dbReference type="ARBA" id="ARBA00022670"/>
    </source>
</evidence>
<dbReference type="Pfam" id="PF01435">
    <property type="entry name" value="Peptidase_M48"/>
    <property type="match status" value="1"/>
</dbReference>
<dbReference type="EMBL" id="SRMP02000001">
    <property type="protein sequence ID" value="MFN0290201.1"/>
    <property type="molecule type" value="Genomic_DNA"/>
</dbReference>
<dbReference type="Proteomes" id="UP001517367">
    <property type="component" value="Unassembled WGS sequence"/>
</dbReference>
<gene>
    <name evidence="8" type="ORF">E5L68_002300</name>
</gene>
<keyword evidence="9" id="KW-1185">Reference proteome</keyword>
<evidence type="ECO:0000256" key="5">
    <source>
        <dbReference type="ARBA" id="ARBA00023049"/>
    </source>
</evidence>
<proteinExistence type="inferred from homology"/>
<sequence>MLLPIAYHQKVRDYFKKQKKTWEYFAVAQNKEEQLQQFKSELLKNTYKFDETTDTFVYDKVKTALKKLDMDNLSVTVYQAQYTDELNASIVYLHHEAHIVFSGAITKLLNEEELLAVLAHELTHVKLYNMLDGDLEVADRIITAIANNYASEASYFETARLFRLYTEIFCDRGAYHVSGDIAPIITSLIKTSTGLENVNVANYLKQADEILSKEEFFKTHASSHPENFIRAKAMQIWHLNPENAEKEIEKIMEGLVDLDQLDLFKQDELSKLSKKVMQLLLKPKWFRSTMVLSQAKQFFPAFAIDEDLVLTEELIDTFRNAHLSVKNYFCYVLLDFALVDPSLEEIPFGWTYQFAEDLQLKEAYDEVVKKELKFSDKKLTQHKKKTLSAYYEVKENDAEQIYNG</sequence>
<dbReference type="EC" id="3.4.24.-" evidence="8"/>
<keyword evidence="1 6" id="KW-0645">Protease</keyword>
<reference evidence="8 9" key="1">
    <citation type="submission" date="2024-12" db="EMBL/GenBank/DDBJ databases">
        <authorList>
            <person name="Hu S."/>
        </authorList>
    </citation>
    <scope>NUCLEOTIDE SEQUENCE [LARGE SCALE GENOMIC DNA]</scope>
    <source>
        <strain evidence="8 9">P-25</strain>
    </source>
</reference>
<comment type="caution">
    <text evidence="8">The sequence shown here is derived from an EMBL/GenBank/DDBJ whole genome shotgun (WGS) entry which is preliminary data.</text>
</comment>
<comment type="similarity">
    <text evidence="6">Belongs to the peptidase M48 family.</text>
</comment>
<keyword evidence="5 6" id="KW-0482">Metalloprotease</keyword>
<keyword evidence="3 6" id="KW-0378">Hydrolase</keyword>
<evidence type="ECO:0000259" key="7">
    <source>
        <dbReference type="Pfam" id="PF01435"/>
    </source>
</evidence>
<evidence type="ECO:0000313" key="9">
    <source>
        <dbReference type="Proteomes" id="UP001517367"/>
    </source>
</evidence>
<protein>
    <submittedName>
        <fullName evidence="8">M48 family metalloprotease</fullName>
        <ecNumber evidence="8">3.4.24.-</ecNumber>
    </submittedName>
</protein>